<dbReference type="InterPro" id="IPR007048">
    <property type="entry name" value="IraD/Gp25-like"/>
</dbReference>
<protein>
    <submittedName>
        <fullName evidence="2">ImpF</fullName>
    </submittedName>
</protein>
<evidence type="ECO:0000259" key="1">
    <source>
        <dbReference type="Pfam" id="PF04965"/>
    </source>
</evidence>
<reference evidence="2 3" key="1">
    <citation type="submission" date="2015-07" db="EMBL/GenBank/DDBJ databases">
        <authorList>
            <person name="Noorani M."/>
        </authorList>
    </citation>
    <scope>NUCLEOTIDE SEQUENCE [LARGE SCALE GENOMIC DNA]</scope>
    <source>
        <strain evidence="2 3">0788_9</strain>
    </source>
</reference>
<comment type="caution">
    <text evidence="2">The sequence shown here is derived from an EMBL/GenBank/DDBJ whole genome shotgun (WGS) entry which is preliminary data.</text>
</comment>
<dbReference type="PATRIC" id="fig|81035.3.peg.1118"/>
<name>A0A0N1JQ98_PSESX</name>
<reference evidence="2 3" key="2">
    <citation type="submission" date="2015-10" db="EMBL/GenBank/DDBJ databases">
        <title>Comparative genomics and high-throughput reverse genetic screens identify a new phytobacterial MAMP and an Arabidopsis receptor required for immune elicitation.</title>
        <authorList>
            <person name="Mott G.A."/>
            <person name="Thakur S."/>
            <person name="Wang P.W."/>
            <person name="Desveaux D."/>
            <person name="Guttman D.S."/>
        </authorList>
    </citation>
    <scope>NUCLEOTIDE SEQUENCE [LARGE SCALE GENOMIC DNA]</scope>
    <source>
        <strain evidence="2 3">0788_9</strain>
    </source>
</reference>
<evidence type="ECO:0000313" key="2">
    <source>
        <dbReference type="EMBL" id="KPC36369.1"/>
    </source>
</evidence>
<dbReference type="EMBL" id="LGLN01000008">
    <property type="protein sequence ID" value="KPC36369.1"/>
    <property type="molecule type" value="Genomic_DNA"/>
</dbReference>
<dbReference type="SUPFAM" id="SSF160719">
    <property type="entry name" value="gpW/gp25-like"/>
    <property type="match status" value="1"/>
</dbReference>
<dbReference type="NCBIfam" id="TIGR03357">
    <property type="entry name" value="VI_zyme"/>
    <property type="match status" value="1"/>
</dbReference>
<dbReference type="PANTHER" id="PTHR38595">
    <property type="entry name" value="CYTOPLASMIC PROTEIN-RELATED"/>
    <property type="match status" value="1"/>
</dbReference>
<dbReference type="Gene3D" id="3.10.450.40">
    <property type="match status" value="1"/>
</dbReference>
<dbReference type="Pfam" id="PF04965">
    <property type="entry name" value="GPW_gp25"/>
    <property type="match status" value="1"/>
</dbReference>
<evidence type="ECO:0000313" key="3">
    <source>
        <dbReference type="Proteomes" id="UP000037891"/>
    </source>
</evidence>
<organism evidence="2 3">
    <name type="scientific">Pseudomonas syringae pv. cilantro</name>
    <dbReference type="NCBI Taxonomy" id="81035"/>
    <lineage>
        <taxon>Bacteria</taxon>
        <taxon>Pseudomonadati</taxon>
        <taxon>Pseudomonadota</taxon>
        <taxon>Gammaproteobacteria</taxon>
        <taxon>Pseudomonadales</taxon>
        <taxon>Pseudomonadaceae</taxon>
        <taxon>Pseudomonas</taxon>
        <taxon>Pseudomonas syringae</taxon>
    </lineage>
</organism>
<dbReference type="PANTHER" id="PTHR38595:SF2">
    <property type="entry name" value="TYPE VI SECRETION SYSTEM BASEPLATE SUBUNIT TSSE"/>
    <property type="match status" value="1"/>
</dbReference>
<feature type="domain" description="IraD/Gp25-like" evidence="1">
    <location>
        <begin position="25"/>
        <end position="109"/>
    </location>
</feature>
<dbReference type="InterPro" id="IPR053176">
    <property type="entry name" value="T6SS_TssE1-like"/>
</dbReference>
<dbReference type="InterPro" id="IPR017737">
    <property type="entry name" value="TssE1-like"/>
</dbReference>
<dbReference type="Proteomes" id="UP000037891">
    <property type="component" value="Unassembled WGS sequence"/>
</dbReference>
<dbReference type="AlphaFoldDB" id="A0A0N1JQ98"/>
<sequence length="133" mass="14774">MNARGSLFERLADQTTPDIDDEQRLMSSIAAHVSKMLGTRAGSVKMLPDYGLPDLNDISLSSHEASRQSRAAIEEVIRTYEPRLFDVHVMPDESRGCPLKRRFSIGACVEINGIRKSVRLFATLSGNGQVRIE</sequence>
<dbReference type="RefSeq" id="WP_054084158.1">
    <property type="nucleotide sequence ID" value="NZ_LGLN01000008.1"/>
</dbReference>
<proteinExistence type="predicted"/>
<gene>
    <name evidence="2" type="ORF">ABJ99_1042</name>
</gene>
<accession>A0A0N1JQ98</accession>